<dbReference type="Gene3D" id="2.40.170.20">
    <property type="entry name" value="TonB-dependent receptor, beta-barrel domain"/>
    <property type="match status" value="1"/>
</dbReference>
<dbReference type="NCBIfam" id="TIGR04056">
    <property type="entry name" value="OMP_RagA_SusC"/>
    <property type="match status" value="1"/>
</dbReference>
<dbReference type="InterPro" id="IPR036942">
    <property type="entry name" value="Beta-barrel_TonB_sf"/>
</dbReference>
<keyword evidence="3 7" id="KW-1134">Transmembrane beta strand</keyword>
<dbReference type="SUPFAM" id="SSF49464">
    <property type="entry name" value="Carboxypeptidase regulatory domain-like"/>
    <property type="match status" value="1"/>
</dbReference>
<reference evidence="10 11" key="2">
    <citation type="submission" date="2009-01" db="EMBL/GenBank/DDBJ databases">
        <title>Draft genome sequence of Bacteroides cellulosilyticus (DSM 14838).</title>
        <authorList>
            <person name="Sudarsanam P."/>
            <person name="Ley R."/>
            <person name="Guruge J."/>
            <person name="Turnbaugh P.J."/>
            <person name="Mahowald M."/>
            <person name="Liep D."/>
            <person name="Gordon J."/>
        </authorList>
    </citation>
    <scope>NUCLEOTIDE SEQUENCE [LARGE SCALE GENOMIC DNA]</scope>
    <source>
        <strain evidence="10 11">DSM 14838</strain>
    </source>
</reference>
<dbReference type="InterPro" id="IPR023997">
    <property type="entry name" value="TonB-dep_OMP_SusC/RagA_CS"/>
</dbReference>
<dbReference type="NCBIfam" id="TIGR04057">
    <property type="entry name" value="SusC_RagA_signa"/>
    <property type="match status" value="1"/>
</dbReference>
<comment type="caution">
    <text evidence="10">The sequence shown here is derived from an EMBL/GenBank/DDBJ whole genome shotgun (WGS) entry which is preliminary data.</text>
</comment>
<gene>
    <name evidence="10" type="ORF">BACCELL_00800</name>
</gene>
<keyword evidence="5 7" id="KW-0472">Membrane</keyword>
<dbReference type="EMBL" id="ACCH01000073">
    <property type="protein sequence ID" value="EEF91551.1"/>
    <property type="molecule type" value="Genomic_DNA"/>
</dbReference>
<protein>
    <submittedName>
        <fullName evidence="10">TonB-linked outer membrane protein, SusC/RagA family</fullName>
    </submittedName>
</protein>
<comment type="subcellular location">
    <subcellularLocation>
        <location evidence="1 7">Cell outer membrane</location>
        <topology evidence="1 7">Multi-pass membrane protein</topology>
    </subcellularLocation>
</comment>
<evidence type="ECO:0000256" key="3">
    <source>
        <dbReference type="ARBA" id="ARBA00022452"/>
    </source>
</evidence>
<feature type="transmembrane region" description="Helical" evidence="8">
    <location>
        <begin position="41"/>
        <end position="59"/>
    </location>
</feature>
<dbReference type="Pfam" id="PF07715">
    <property type="entry name" value="Plug"/>
    <property type="match status" value="1"/>
</dbReference>
<dbReference type="GO" id="GO:0009279">
    <property type="term" value="C:cell outer membrane"/>
    <property type="evidence" value="ECO:0007669"/>
    <property type="project" value="UniProtKB-SubCell"/>
</dbReference>
<sequence>MKRKMSENENCSFNIVLPACSSGESDEKYSRLYIKKAEGCFSLIYIMLYTVKLYMYLILNEKCMKTKLLFMLLLFLCVSTAWGQSKSISGKVTSTTDNEPVIGASVVVKGTTNGTITDFDGNFTLSADANSTLVISFVGYVTQEIALSGNTSVNVLLKEDTQMLDDVVVIGYGTQKKADLSSSIAVLDTKELSKVPGGLSAGLQSSVAGVQVTNGRVRIRGVGSINNTDPLYVVDGMIGGVVPDESNIASIQVLKDAASCAIYGARGANGVIMITTKRGASGDVKVDYDGYVGWKGLSHDVEMLNGQELAELINEEMYNADPNRTDYLTALSDPAAIGEGYNMMDILKRTAFYQKHNLAVSGGSDKANFRINTTYSTDQPVFIREDYKNYGIQFISDFTKGKLKLGETVTINRNLHDWSDCKILGAQKWSSTLPIYDDSHPTGFAGAGNGTDCGNPVAESYMNWNKGEGTTINGNIWATYEIIPGLKYKFNMGVDMYRYMVQNYIADYSIGYENHTPDEYKMSSTKTNRFLYENTLSYDKTFGKHSINALIGVTSEETKGLGHNGGARAMPSPDILILGSTQDDASKVVGSSVSRSSMFSLLGRVNYSYDSKYMLTFNFRRDGSSNFSKNNRYGNFPSFSAAWRISQEKFMKNLTWISDLKLRGSWGMLGNSNISPYQYQSTVNFAQMWYYLNDSKVTGALPTTPANPDVKWETQYSTDLGLDLSVLDSRLLFTVDYYYKKTKDMLIQVPISFSAGYMGNFPTLNAGSIENKGWEFALTYRDHIGDFDYSVTGNLSTVKNKVLDLGTNNAIFAANSVTKTAVGKSIGQFWGYVTDGLYRTQAQLDEDKKFAPNAQLGDVRFKDLDKDGELTDEDKDYIGNPIPDFTYGLSLDARYKTGFGDVDFSMIWQGSQGNDIFNYSRVDNEGMHHYYNNTKEVLNRYRAEDLTFVNPISGVTTFYPKNTDTDIPRAVIGDPNQNRKLSDRYVEDGSYLRLKALTLGYTFPKVFLSRFGIEHLRLYVGAKNLLTITSYKGYDPEVGDQDRYSGKNLTRGVDGMSLWDPTFPNTREFYMGLQLTF</sequence>
<evidence type="ECO:0000256" key="5">
    <source>
        <dbReference type="ARBA" id="ARBA00023136"/>
    </source>
</evidence>
<dbReference type="InterPro" id="IPR039426">
    <property type="entry name" value="TonB-dep_rcpt-like"/>
</dbReference>
<evidence type="ECO:0000256" key="7">
    <source>
        <dbReference type="PROSITE-ProRule" id="PRU01360"/>
    </source>
</evidence>
<keyword evidence="2 7" id="KW-0813">Transport</keyword>
<dbReference type="PROSITE" id="PS52016">
    <property type="entry name" value="TONB_DEPENDENT_REC_3"/>
    <property type="match status" value="1"/>
</dbReference>
<evidence type="ECO:0000313" key="11">
    <source>
        <dbReference type="Proteomes" id="UP000003711"/>
    </source>
</evidence>
<dbReference type="Gene3D" id="2.60.40.1120">
    <property type="entry name" value="Carboxypeptidase-like, regulatory domain"/>
    <property type="match status" value="1"/>
</dbReference>
<dbReference type="Gene3D" id="2.170.130.10">
    <property type="entry name" value="TonB-dependent receptor, plug domain"/>
    <property type="match status" value="1"/>
</dbReference>
<keyword evidence="4 7" id="KW-0812">Transmembrane</keyword>
<evidence type="ECO:0000313" key="10">
    <source>
        <dbReference type="EMBL" id="EEF91551.1"/>
    </source>
</evidence>
<evidence type="ECO:0000256" key="1">
    <source>
        <dbReference type="ARBA" id="ARBA00004571"/>
    </source>
</evidence>
<reference evidence="10 11" key="1">
    <citation type="submission" date="2008-12" db="EMBL/GenBank/DDBJ databases">
        <authorList>
            <person name="Fulton L."/>
            <person name="Clifton S."/>
            <person name="Fulton B."/>
            <person name="Xu J."/>
            <person name="Minx P."/>
            <person name="Pepin K.H."/>
            <person name="Johnson M."/>
            <person name="Bhonagiri V."/>
            <person name="Nash W.E."/>
            <person name="Mardis E.R."/>
            <person name="Wilson R.K."/>
        </authorList>
    </citation>
    <scope>NUCLEOTIDE SEQUENCE [LARGE SCALE GENOMIC DNA]</scope>
    <source>
        <strain evidence="10 11">DSM 14838</strain>
    </source>
</reference>
<accession>E2N955</accession>
<dbReference type="AlphaFoldDB" id="E2N955"/>
<dbReference type="SUPFAM" id="SSF56935">
    <property type="entry name" value="Porins"/>
    <property type="match status" value="1"/>
</dbReference>
<feature type="domain" description="TonB-dependent receptor plug" evidence="9">
    <location>
        <begin position="177"/>
        <end position="271"/>
    </location>
</feature>
<keyword evidence="8" id="KW-1133">Transmembrane helix</keyword>
<evidence type="ECO:0000256" key="4">
    <source>
        <dbReference type="ARBA" id="ARBA00022692"/>
    </source>
</evidence>
<proteinExistence type="inferred from homology"/>
<dbReference type="InterPro" id="IPR023996">
    <property type="entry name" value="TonB-dep_OMP_SusC/RagA"/>
</dbReference>
<evidence type="ECO:0000256" key="6">
    <source>
        <dbReference type="ARBA" id="ARBA00023237"/>
    </source>
</evidence>
<keyword evidence="6 7" id="KW-0998">Cell outer membrane</keyword>
<dbReference type="InterPro" id="IPR008969">
    <property type="entry name" value="CarboxyPept-like_regulatory"/>
</dbReference>
<dbReference type="FunFam" id="2.60.40.1120:FF:000003">
    <property type="entry name" value="Outer membrane protein Omp121"/>
    <property type="match status" value="1"/>
</dbReference>
<dbReference type="Proteomes" id="UP000003711">
    <property type="component" value="Unassembled WGS sequence"/>
</dbReference>
<evidence type="ECO:0000256" key="2">
    <source>
        <dbReference type="ARBA" id="ARBA00022448"/>
    </source>
</evidence>
<dbReference type="InterPro" id="IPR012910">
    <property type="entry name" value="Plug_dom"/>
</dbReference>
<dbReference type="Pfam" id="PF13715">
    <property type="entry name" value="CarbopepD_reg_2"/>
    <property type="match status" value="1"/>
</dbReference>
<organism evidence="10 11">
    <name type="scientific">Bacteroides cellulosilyticus DSM 14838</name>
    <dbReference type="NCBI Taxonomy" id="537012"/>
    <lineage>
        <taxon>Bacteria</taxon>
        <taxon>Pseudomonadati</taxon>
        <taxon>Bacteroidota</taxon>
        <taxon>Bacteroidia</taxon>
        <taxon>Bacteroidales</taxon>
        <taxon>Bacteroidaceae</taxon>
        <taxon>Bacteroides</taxon>
    </lineage>
</organism>
<name>E2N955_9BACE</name>
<dbReference type="HOGENOM" id="CLU_004317_0_2_10"/>
<evidence type="ECO:0000256" key="8">
    <source>
        <dbReference type="SAM" id="Phobius"/>
    </source>
</evidence>
<evidence type="ECO:0000259" key="9">
    <source>
        <dbReference type="Pfam" id="PF07715"/>
    </source>
</evidence>
<comment type="similarity">
    <text evidence="7">Belongs to the TonB-dependent receptor family.</text>
</comment>
<dbReference type="InterPro" id="IPR037066">
    <property type="entry name" value="Plug_dom_sf"/>
</dbReference>